<protein>
    <recommendedName>
        <fullName evidence="4">Secreted protein</fullName>
    </recommendedName>
</protein>
<dbReference type="EMBL" id="CM026433">
    <property type="protein sequence ID" value="KAG0555368.1"/>
    <property type="molecule type" value="Genomic_DNA"/>
</dbReference>
<feature type="signal peptide" evidence="1">
    <location>
        <begin position="1"/>
        <end position="36"/>
    </location>
</feature>
<accession>A0A8T0GBZ4</accession>
<evidence type="ECO:0008006" key="4">
    <source>
        <dbReference type="Google" id="ProtNLM"/>
    </source>
</evidence>
<sequence>MVYYSCWLAPKLVHLISSFSWCRSLLALVAISGTTAEPEPEPEPEPESFNVQVLLGAATLCFLRGFGGWQCSE</sequence>
<gene>
    <name evidence="2" type="ORF">KC19_12G164600</name>
</gene>
<name>A0A8T0GBZ4_CERPU</name>
<comment type="caution">
    <text evidence="2">The sequence shown here is derived from an EMBL/GenBank/DDBJ whole genome shotgun (WGS) entry which is preliminary data.</text>
</comment>
<proteinExistence type="predicted"/>
<evidence type="ECO:0000256" key="1">
    <source>
        <dbReference type="SAM" id="SignalP"/>
    </source>
</evidence>
<keyword evidence="1" id="KW-0732">Signal</keyword>
<evidence type="ECO:0000313" key="3">
    <source>
        <dbReference type="Proteomes" id="UP000822688"/>
    </source>
</evidence>
<dbReference type="AlphaFoldDB" id="A0A8T0GBZ4"/>
<reference evidence="2" key="1">
    <citation type="submission" date="2020-06" db="EMBL/GenBank/DDBJ databases">
        <title>WGS assembly of Ceratodon purpureus strain R40.</title>
        <authorList>
            <person name="Carey S.B."/>
            <person name="Jenkins J."/>
            <person name="Shu S."/>
            <person name="Lovell J.T."/>
            <person name="Sreedasyam A."/>
            <person name="Maumus F."/>
            <person name="Tiley G.P."/>
            <person name="Fernandez-Pozo N."/>
            <person name="Barry K."/>
            <person name="Chen C."/>
            <person name="Wang M."/>
            <person name="Lipzen A."/>
            <person name="Daum C."/>
            <person name="Saski C.A."/>
            <person name="Payton A.C."/>
            <person name="Mcbreen J.C."/>
            <person name="Conrad R.E."/>
            <person name="Kollar L.M."/>
            <person name="Olsson S."/>
            <person name="Huttunen S."/>
            <person name="Landis J.B."/>
            <person name="Wickett N.J."/>
            <person name="Johnson M.G."/>
            <person name="Rensing S.A."/>
            <person name="Grimwood J."/>
            <person name="Schmutz J."/>
            <person name="Mcdaniel S.F."/>
        </authorList>
    </citation>
    <scope>NUCLEOTIDE SEQUENCE</scope>
    <source>
        <strain evidence="2">R40</strain>
    </source>
</reference>
<organism evidence="2 3">
    <name type="scientific">Ceratodon purpureus</name>
    <name type="common">Fire moss</name>
    <name type="synonym">Dicranum purpureum</name>
    <dbReference type="NCBI Taxonomy" id="3225"/>
    <lineage>
        <taxon>Eukaryota</taxon>
        <taxon>Viridiplantae</taxon>
        <taxon>Streptophyta</taxon>
        <taxon>Embryophyta</taxon>
        <taxon>Bryophyta</taxon>
        <taxon>Bryophytina</taxon>
        <taxon>Bryopsida</taxon>
        <taxon>Dicranidae</taxon>
        <taxon>Pseudoditrichales</taxon>
        <taxon>Ditrichaceae</taxon>
        <taxon>Ceratodon</taxon>
    </lineage>
</organism>
<feature type="chain" id="PRO_5035862503" description="Secreted protein" evidence="1">
    <location>
        <begin position="37"/>
        <end position="73"/>
    </location>
</feature>
<evidence type="ECO:0000313" key="2">
    <source>
        <dbReference type="EMBL" id="KAG0555368.1"/>
    </source>
</evidence>
<dbReference type="Proteomes" id="UP000822688">
    <property type="component" value="Chromosome 12"/>
</dbReference>
<keyword evidence="3" id="KW-1185">Reference proteome</keyword>